<evidence type="ECO:0000313" key="3">
    <source>
        <dbReference type="Proteomes" id="UP001138709"/>
    </source>
</evidence>
<dbReference type="Proteomes" id="UP001138709">
    <property type="component" value="Unassembled WGS sequence"/>
</dbReference>
<comment type="caution">
    <text evidence="2">The sequence shown here is derived from an EMBL/GenBank/DDBJ whole genome shotgun (WGS) entry which is preliminary data.</text>
</comment>
<dbReference type="InterPro" id="IPR021682">
    <property type="entry name" value="DUF2933"/>
</dbReference>
<dbReference type="RefSeq" id="WP_211848817.1">
    <property type="nucleotide sequence ID" value="NZ_JAAEDL010000029.1"/>
</dbReference>
<feature type="transmembrane region" description="Helical" evidence="1">
    <location>
        <begin position="21"/>
        <end position="39"/>
    </location>
</feature>
<sequence>MSGHVHHQADPSPEPSFWRSRSGLVFIAFGIVAGIYLLFEHTAHVIQYLPYGIILLCPLMHMFMHGGHGGHAGHGGSSKGTGDAR</sequence>
<protein>
    <submittedName>
        <fullName evidence="2">DUF2933 domain-containing protein</fullName>
    </submittedName>
</protein>
<keyword evidence="1" id="KW-0812">Transmembrane</keyword>
<keyword evidence="3" id="KW-1185">Reference proteome</keyword>
<dbReference type="EMBL" id="JAAEDL010000029">
    <property type="protein sequence ID" value="MBR0683246.1"/>
    <property type="molecule type" value="Genomic_DNA"/>
</dbReference>
<accession>A0A9X9XHR0</accession>
<reference evidence="2" key="2">
    <citation type="journal article" date="2021" name="Syst. Appl. Microbiol.">
        <title>Roseomonas hellenica sp. nov., isolated from roots of wild-growing Alkanna tinctoria.</title>
        <authorList>
            <person name="Rat A."/>
            <person name="Naranjo H.D."/>
            <person name="Lebbe L."/>
            <person name="Cnockaert M."/>
            <person name="Krigas N."/>
            <person name="Grigoriadou K."/>
            <person name="Maloupa E."/>
            <person name="Willems A."/>
        </authorList>
    </citation>
    <scope>NUCLEOTIDE SEQUENCE</scope>
    <source>
        <strain evidence="2">LMG 31228</strain>
    </source>
</reference>
<name>A0A9X9XHR0_9PROT</name>
<feature type="transmembrane region" description="Helical" evidence="1">
    <location>
        <begin position="45"/>
        <end position="64"/>
    </location>
</feature>
<gene>
    <name evidence="2" type="ORF">GXW74_22360</name>
</gene>
<keyword evidence="1" id="KW-0472">Membrane</keyword>
<evidence type="ECO:0000313" key="2">
    <source>
        <dbReference type="EMBL" id="MBR0683246.1"/>
    </source>
</evidence>
<organism evidence="2 3">
    <name type="scientific">Neoroseomonas eburnea</name>
    <dbReference type="NCBI Taxonomy" id="1346889"/>
    <lineage>
        <taxon>Bacteria</taxon>
        <taxon>Pseudomonadati</taxon>
        <taxon>Pseudomonadota</taxon>
        <taxon>Alphaproteobacteria</taxon>
        <taxon>Acetobacterales</taxon>
        <taxon>Acetobacteraceae</taxon>
        <taxon>Neoroseomonas</taxon>
    </lineage>
</organism>
<keyword evidence="1" id="KW-1133">Transmembrane helix</keyword>
<dbReference type="AlphaFoldDB" id="A0A9X9XHR0"/>
<dbReference type="Pfam" id="PF11666">
    <property type="entry name" value="DUF2933"/>
    <property type="match status" value="1"/>
</dbReference>
<proteinExistence type="predicted"/>
<reference evidence="2" key="1">
    <citation type="submission" date="2020-01" db="EMBL/GenBank/DDBJ databases">
        <authorList>
            <person name="Rat A."/>
        </authorList>
    </citation>
    <scope>NUCLEOTIDE SEQUENCE</scope>
    <source>
        <strain evidence="2">LMG 31228</strain>
    </source>
</reference>
<evidence type="ECO:0000256" key="1">
    <source>
        <dbReference type="SAM" id="Phobius"/>
    </source>
</evidence>